<dbReference type="AlphaFoldDB" id="A0A956RMI7"/>
<dbReference type="EMBL" id="JAGQHR010000035">
    <property type="protein sequence ID" value="MCA9726491.1"/>
    <property type="molecule type" value="Genomic_DNA"/>
</dbReference>
<evidence type="ECO:0000313" key="4">
    <source>
        <dbReference type="Proteomes" id="UP000697710"/>
    </source>
</evidence>
<gene>
    <name evidence="3" type="ORF">KC729_02340</name>
</gene>
<sequence>MPRRSVSFEPSALRFASALALLTLATSFSMAAPPESVPDPQTDLDRNTRVDVNQLDMFVTNHGSFAYNIPDGVSGLVFPRGTDNGVIFAGGLWVGAMVDDAVRATLAEYSFEYQPGQIVSPMEWTDPNDRAYRVYKIAPGDTPASNPDYADWPADQGAPVDENGSPRHFGGQTLWSVYHDLNPASHTNDAGSTEPLGIEVQQTTFATAVSGPADYTILSEWKIVNKGGQHLEDAYVGIWTDPDLGGASDDFVGCDPEDDFGFCYNATNSDNVFGSSPPAVGIRLVQGPVVPSPGDTAYVSGAILPDYRNLPMTAFLKYINGTDPNSPQEVYNYLRGLDRDGSVIIDPTTGEPTTYMVSGDPITRTGWVDSNPSDRRMLMVAGPLAMEPGDEQTVAVAVVVGAGSDRLDSLVRLRENAQSAVELFRTAHGDPSGACCTGSSCRVTVASDCTDGTFLFGETCDPNPCDAAVGACCWSGSCYMTTEAGCLGEYLGDGSVCTPDLCDEPGPLGACCLGTECQVLVEAACQSAGGSFYPDLQCPPVSPGNPRGWQHNDRPSLMVDEIVREGGVPVPPDSHGGPGNDVWHSYNSTSDWLLSAGGGDGGEGRFTRDGADLENLTENHLLMRWDGRDDNIGWWAFDNGEAARIPFGLYERNAQTGLETRLIPVLFSGGGTAGVFDLAAITEDPYSGFPGSDWCYAYRFDPAVATYEEFVADAQDGQIDDDPTTVELFSRLIVASEFGLPGLGTVIEFSTNPSGIIAGSGFDGAVPLAWSEPEGIAPCFDAEYEVLRDGVVVGSTARTDFLDTASNFGHEYQVRAKNPMTGEVGELHAPAVVLPRAGGFSEESGIAVTPPDVDGVVGADEWADATEIDAAPFVGGDPAEVRVMHNRDFLFLAFEDAVSAEEVRVYIDANDDGVYGPGPYEGVVILDHGQVRFQRLSGVYPNVSELEEIVDPGWALGATAIGSAELRLARRGGPLAGGAGVSLFVHMPSGSGIYPRGPESVLSQAPSLFAEITLPDVPPWIPSFSDLPVPFVHPGEEARFEVAIENTGASLACVYRTPGAPESGVAPLQSTGTGGYRAVIPGDAVSEDGVSYRLRATGPDGQSVESREVLLPAAPSPASTPEDPAIAAMLGRLETMTCFPNPFAAGTTIAYRMRQQERVSVTIYDVGGARVRSLLDREIAAPGVHVMAWDGRDDAARPVAAGVYFYQLQVERRRLTQQTIVLK</sequence>
<dbReference type="NCBIfam" id="TIGR04183">
    <property type="entry name" value="Por_Secre_tail"/>
    <property type="match status" value="1"/>
</dbReference>
<dbReference type="Proteomes" id="UP000697710">
    <property type="component" value="Unassembled WGS sequence"/>
</dbReference>
<feature type="signal peptide" evidence="1">
    <location>
        <begin position="1"/>
        <end position="31"/>
    </location>
</feature>
<evidence type="ECO:0000259" key="2">
    <source>
        <dbReference type="Pfam" id="PF13860"/>
    </source>
</evidence>
<dbReference type="InterPro" id="IPR025965">
    <property type="entry name" value="FlgD/Vpr_Ig-like"/>
</dbReference>
<protein>
    <submittedName>
        <fullName evidence="3">T9SS type A sorting domain-containing protein</fullName>
    </submittedName>
</protein>
<dbReference type="InterPro" id="IPR026444">
    <property type="entry name" value="Secre_tail"/>
</dbReference>
<name>A0A956RMI7_UNCEI</name>
<organism evidence="3 4">
    <name type="scientific">Eiseniibacteriota bacterium</name>
    <dbReference type="NCBI Taxonomy" id="2212470"/>
    <lineage>
        <taxon>Bacteria</taxon>
        <taxon>Candidatus Eiseniibacteriota</taxon>
    </lineage>
</organism>
<proteinExistence type="predicted"/>
<reference evidence="3" key="1">
    <citation type="submission" date="2020-04" db="EMBL/GenBank/DDBJ databases">
        <authorList>
            <person name="Zhang T."/>
        </authorList>
    </citation>
    <scope>NUCLEOTIDE SEQUENCE</scope>
    <source>
        <strain evidence="3">HKST-UBA01</strain>
    </source>
</reference>
<feature type="chain" id="PRO_5038136652" evidence="1">
    <location>
        <begin position="32"/>
        <end position="1223"/>
    </location>
</feature>
<reference evidence="3" key="2">
    <citation type="journal article" date="2021" name="Microbiome">
        <title>Successional dynamics and alternative stable states in a saline activated sludge microbial community over 9 years.</title>
        <authorList>
            <person name="Wang Y."/>
            <person name="Ye J."/>
            <person name="Ju F."/>
            <person name="Liu L."/>
            <person name="Boyd J.A."/>
            <person name="Deng Y."/>
            <person name="Parks D.H."/>
            <person name="Jiang X."/>
            <person name="Yin X."/>
            <person name="Woodcroft B.J."/>
            <person name="Tyson G.W."/>
            <person name="Hugenholtz P."/>
            <person name="Polz M.F."/>
            <person name="Zhang T."/>
        </authorList>
    </citation>
    <scope>NUCLEOTIDE SEQUENCE</scope>
    <source>
        <strain evidence="3">HKST-UBA01</strain>
    </source>
</reference>
<evidence type="ECO:0000313" key="3">
    <source>
        <dbReference type="EMBL" id="MCA9726491.1"/>
    </source>
</evidence>
<feature type="domain" description="FlgD/Vpr Ig-like" evidence="2">
    <location>
        <begin position="1155"/>
        <end position="1209"/>
    </location>
</feature>
<dbReference type="Gene3D" id="2.60.40.4070">
    <property type="match status" value="1"/>
</dbReference>
<dbReference type="Pfam" id="PF13860">
    <property type="entry name" value="FlgD_ig"/>
    <property type="match status" value="1"/>
</dbReference>
<comment type="caution">
    <text evidence="3">The sequence shown here is derived from an EMBL/GenBank/DDBJ whole genome shotgun (WGS) entry which is preliminary data.</text>
</comment>
<evidence type="ECO:0000256" key="1">
    <source>
        <dbReference type="SAM" id="SignalP"/>
    </source>
</evidence>
<keyword evidence="1" id="KW-0732">Signal</keyword>
<accession>A0A956RMI7</accession>